<proteinExistence type="predicted"/>
<feature type="region of interest" description="Disordered" evidence="1">
    <location>
        <begin position="1"/>
        <end position="38"/>
    </location>
</feature>
<gene>
    <name evidence="2" type="ORF">FIBSPDRAFT_11008</name>
</gene>
<dbReference type="EMBL" id="KV417480">
    <property type="protein sequence ID" value="KZP34542.1"/>
    <property type="molecule type" value="Genomic_DNA"/>
</dbReference>
<organism evidence="2">
    <name type="scientific">Athelia psychrophila</name>
    <dbReference type="NCBI Taxonomy" id="1759441"/>
    <lineage>
        <taxon>Eukaryota</taxon>
        <taxon>Fungi</taxon>
        <taxon>Dikarya</taxon>
        <taxon>Basidiomycota</taxon>
        <taxon>Agaricomycotina</taxon>
        <taxon>Agaricomycetes</taxon>
        <taxon>Agaricomycetidae</taxon>
        <taxon>Atheliales</taxon>
        <taxon>Atheliaceae</taxon>
        <taxon>Athelia</taxon>
    </lineage>
</organism>
<feature type="region of interest" description="Disordered" evidence="1">
    <location>
        <begin position="208"/>
        <end position="228"/>
    </location>
</feature>
<dbReference type="AlphaFoldDB" id="A0A166X929"/>
<dbReference type="OrthoDB" id="3364141at2759"/>
<reference evidence="2" key="1">
    <citation type="journal article" date="2016" name="Mol. Biol. Evol.">
        <title>Comparative Genomics of Early-Diverging Mushroom-Forming Fungi Provides Insights into the Origins of Lignocellulose Decay Capabilities.</title>
        <authorList>
            <person name="Nagy L.G."/>
            <person name="Riley R."/>
            <person name="Tritt A."/>
            <person name="Adam C."/>
            <person name="Daum C."/>
            <person name="Floudas D."/>
            <person name="Sun H."/>
            <person name="Yadav J.S."/>
            <person name="Pangilinan J."/>
            <person name="Larsson K.H."/>
            <person name="Matsuura K."/>
            <person name="Barry K."/>
            <person name="Labutti K."/>
            <person name="Kuo R."/>
            <person name="Ohm R.A."/>
            <person name="Bhattacharya S.S."/>
            <person name="Shirouzu T."/>
            <person name="Yoshinaga Y."/>
            <person name="Martin F.M."/>
            <person name="Grigoriev I.V."/>
            <person name="Hibbett D.S."/>
        </authorList>
    </citation>
    <scope>NUCLEOTIDE SEQUENCE [LARGE SCALE GENOMIC DNA]</scope>
    <source>
        <strain evidence="2">CBS 109695</strain>
    </source>
</reference>
<protein>
    <submittedName>
        <fullName evidence="2">Uncharacterized protein</fullName>
    </submittedName>
</protein>
<accession>A0A166X929</accession>
<dbReference type="STRING" id="436010.A0A166X929"/>
<name>A0A166X929_9AGAM</name>
<evidence type="ECO:0000313" key="2">
    <source>
        <dbReference type="EMBL" id="KZP34542.1"/>
    </source>
</evidence>
<sequence>MTCTIRHPWFNMPSAKRKHPSSESSSDNDFEGAVADVSSSKRQRCSVLEHGFAHLAIQRHPTPSTSAPLPDTTVIELDSTLGTRSASPMPVDGEPSPITLPSSVEEPVSPAYSGSQSTAYIDVKMRSQSWYEPEKDRIVITDLDDSSDDDADSNSVSEAQGIHISSTLLEHMKNQPKFTSVLPPKDSSDGVGALVLFRPILPSQDLATAEPTPVTLLSKNDDDAMDVE</sequence>
<evidence type="ECO:0000256" key="1">
    <source>
        <dbReference type="SAM" id="MobiDB-lite"/>
    </source>
</evidence>